<dbReference type="PANTHER" id="PTHR10992:SF1066">
    <property type="entry name" value="METHYL JASMONATE ESTERASE 1"/>
    <property type="match status" value="1"/>
</dbReference>
<dbReference type="FunFam" id="3.40.50.1820:FF:000051">
    <property type="entry name" value="(S)-hydroxynitrile lyase"/>
    <property type="match status" value="1"/>
</dbReference>
<evidence type="ECO:0000313" key="3">
    <source>
        <dbReference type="RefSeq" id="XP_030529649.1"/>
    </source>
</evidence>
<organism evidence="2 3">
    <name type="scientific">Rhodamnia argentea</name>
    <dbReference type="NCBI Taxonomy" id="178133"/>
    <lineage>
        <taxon>Eukaryota</taxon>
        <taxon>Viridiplantae</taxon>
        <taxon>Streptophyta</taxon>
        <taxon>Embryophyta</taxon>
        <taxon>Tracheophyta</taxon>
        <taxon>Spermatophyta</taxon>
        <taxon>Magnoliopsida</taxon>
        <taxon>eudicotyledons</taxon>
        <taxon>Gunneridae</taxon>
        <taxon>Pentapetalae</taxon>
        <taxon>rosids</taxon>
        <taxon>malvids</taxon>
        <taxon>Myrtales</taxon>
        <taxon>Myrtaceae</taxon>
        <taxon>Myrtoideae</taxon>
        <taxon>Myrteae</taxon>
        <taxon>Australasian group</taxon>
        <taxon>Rhodamnia</taxon>
    </lineage>
</organism>
<dbReference type="KEGG" id="rarg:115740312"/>
<evidence type="ECO:0000313" key="2">
    <source>
        <dbReference type="Proteomes" id="UP000827889"/>
    </source>
</evidence>
<dbReference type="Proteomes" id="UP000827889">
    <property type="component" value="Chromosome 1"/>
</dbReference>
<dbReference type="AlphaFoldDB" id="A0A8B8P4W5"/>
<gene>
    <name evidence="3" type="primary">LOC115740312</name>
</gene>
<dbReference type="Gene3D" id="3.40.50.1820">
    <property type="entry name" value="alpha/beta hydrolase"/>
    <property type="match status" value="1"/>
</dbReference>
<dbReference type="Pfam" id="PF12697">
    <property type="entry name" value="Abhydrolase_6"/>
    <property type="match status" value="1"/>
</dbReference>
<dbReference type="InterPro" id="IPR029058">
    <property type="entry name" value="AB_hydrolase_fold"/>
</dbReference>
<dbReference type="GO" id="GO:0009694">
    <property type="term" value="P:jasmonic acid metabolic process"/>
    <property type="evidence" value="ECO:0007669"/>
    <property type="project" value="TreeGrafter"/>
</dbReference>
<keyword evidence="2" id="KW-1185">Reference proteome</keyword>
<dbReference type="InterPro" id="IPR000073">
    <property type="entry name" value="AB_hydrolase_1"/>
</dbReference>
<dbReference type="GO" id="GO:0080031">
    <property type="term" value="F:methyl salicylate esterase activity"/>
    <property type="evidence" value="ECO:0007669"/>
    <property type="project" value="TreeGrafter"/>
</dbReference>
<feature type="domain" description="AB hydrolase-1" evidence="1">
    <location>
        <begin position="12"/>
        <end position="254"/>
    </location>
</feature>
<accession>A0A8B8P4W5</accession>
<dbReference type="RefSeq" id="XP_030529649.1">
    <property type="nucleotide sequence ID" value="XM_030673789.2"/>
</dbReference>
<dbReference type="GO" id="GO:0080030">
    <property type="term" value="F:methyl indole-3-acetate esterase activity"/>
    <property type="evidence" value="ECO:0007669"/>
    <property type="project" value="TreeGrafter"/>
</dbReference>
<evidence type="ECO:0000259" key="1">
    <source>
        <dbReference type="Pfam" id="PF12697"/>
    </source>
</evidence>
<dbReference type="GO" id="GO:0009696">
    <property type="term" value="P:salicylic acid metabolic process"/>
    <property type="evidence" value="ECO:0007669"/>
    <property type="project" value="TreeGrafter"/>
</dbReference>
<dbReference type="SUPFAM" id="SSF53474">
    <property type="entry name" value="alpha/beta-Hydrolases"/>
    <property type="match status" value="1"/>
</dbReference>
<dbReference type="GO" id="GO:0080032">
    <property type="term" value="F:methyl jasmonate esterase activity"/>
    <property type="evidence" value="ECO:0007669"/>
    <property type="project" value="TreeGrafter"/>
</dbReference>
<name>A0A8B8P4W5_9MYRT</name>
<protein>
    <submittedName>
        <fullName evidence="3">Methyl jasmonate esterase 1-like</fullName>
    </submittedName>
</protein>
<proteinExistence type="predicted"/>
<dbReference type="OrthoDB" id="408373at2759"/>
<reference evidence="2" key="1">
    <citation type="submission" date="2025-05" db="UniProtKB">
        <authorList>
            <consortium name="RefSeq"/>
        </authorList>
    </citation>
    <scope>NUCLEOTIDE SEQUENCE [LARGE SCALE GENOMIC DNA]</scope>
</reference>
<reference evidence="3" key="2">
    <citation type="submission" date="2025-08" db="UniProtKB">
        <authorList>
            <consortium name="RefSeq"/>
        </authorList>
    </citation>
    <scope>IDENTIFICATION</scope>
    <source>
        <tissue evidence="3">Leaf</tissue>
    </source>
</reference>
<dbReference type="InterPro" id="IPR045889">
    <property type="entry name" value="MES/HNL"/>
</dbReference>
<dbReference type="PANTHER" id="PTHR10992">
    <property type="entry name" value="METHYLESTERASE FAMILY MEMBER"/>
    <property type="match status" value="1"/>
</dbReference>
<dbReference type="GeneID" id="115740312"/>
<sequence>MDNKETQREKHFVLVHGACHGAWCWYRVVTLLESTGHKVTALDMAASGIHPKQAKELNSIEEYVEPLFEFLEGLPREEKVILVGHSIGGLVLSMAMERFPEKVAVAVFAAALMPGPELGIHSIREERDRRLGFSTDSAYAFDDGPAQPPTSLLFGYDLLSTKLYQLSPPEDLTLAASLMRPFRLYPDQAKMKEEVAVTKAKYGTVRRVYIVCDRDLILTEDVQRWMVEMNPPDEAKVISGSDHMVMFSKPHELCHALGEIAECYCS</sequence>